<evidence type="ECO:0000256" key="1">
    <source>
        <dbReference type="SAM" id="Phobius"/>
    </source>
</evidence>
<comment type="caution">
    <text evidence="2">The sequence shown here is derived from an EMBL/GenBank/DDBJ whole genome shotgun (WGS) entry which is preliminary data.</text>
</comment>
<evidence type="ECO:0000313" key="3">
    <source>
        <dbReference type="Proteomes" id="UP001139193"/>
    </source>
</evidence>
<dbReference type="Gene3D" id="3.30.240.20">
    <property type="entry name" value="bsu07140 like domains"/>
    <property type="match status" value="1"/>
</dbReference>
<protein>
    <submittedName>
        <fullName evidence="2">Uncharacterized protein</fullName>
    </submittedName>
</protein>
<reference evidence="2" key="1">
    <citation type="submission" date="2022-03" db="EMBL/GenBank/DDBJ databases">
        <title>Bacterial whole genome sequence for Hymenobacter sp. DH14.</title>
        <authorList>
            <person name="Le V."/>
        </authorList>
    </citation>
    <scope>NUCLEOTIDE SEQUENCE</scope>
    <source>
        <strain evidence="2">DH14</strain>
    </source>
</reference>
<keyword evidence="3" id="KW-1185">Reference proteome</keyword>
<sequence>MELAEALSGNQSWWSLLGMLLYAVPLGVLRAVARGAAPPHVRAVDGLSMLALGGALPWAGRHLTVAQAVAGVGTVVAVLLAFRCYLTRAAARRCPPRAVPLLLLFRGRFLPGALHAAHLSETALRRELVRQGVRRVRRLFVLIQEPNGELSWSYFPTAPTVLALLSTAVRLNPN</sequence>
<keyword evidence="1" id="KW-0472">Membrane</keyword>
<proteinExistence type="predicted"/>
<keyword evidence="1" id="KW-0812">Transmembrane</keyword>
<feature type="transmembrane region" description="Helical" evidence="1">
    <location>
        <begin position="12"/>
        <end position="29"/>
    </location>
</feature>
<dbReference type="InterPro" id="IPR023090">
    <property type="entry name" value="UPF0702_alpha/beta_dom_sf"/>
</dbReference>
<accession>A0A9X1VJ92</accession>
<evidence type="ECO:0000313" key="2">
    <source>
        <dbReference type="EMBL" id="MCI1189690.1"/>
    </source>
</evidence>
<dbReference type="RefSeq" id="WP_241937904.1">
    <property type="nucleotide sequence ID" value="NZ_JALBGC010000006.1"/>
</dbReference>
<organism evidence="2 3">
    <name type="scientific">Hymenobacter cyanobacteriorum</name>
    <dbReference type="NCBI Taxonomy" id="2926463"/>
    <lineage>
        <taxon>Bacteria</taxon>
        <taxon>Pseudomonadati</taxon>
        <taxon>Bacteroidota</taxon>
        <taxon>Cytophagia</taxon>
        <taxon>Cytophagales</taxon>
        <taxon>Hymenobacteraceae</taxon>
        <taxon>Hymenobacter</taxon>
    </lineage>
</organism>
<feature type="transmembrane region" description="Helical" evidence="1">
    <location>
        <begin position="65"/>
        <end position="86"/>
    </location>
</feature>
<name>A0A9X1VJ92_9BACT</name>
<dbReference type="AlphaFoldDB" id="A0A9X1VJ92"/>
<keyword evidence="1" id="KW-1133">Transmembrane helix</keyword>
<dbReference type="Proteomes" id="UP001139193">
    <property type="component" value="Unassembled WGS sequence"/>
</dbReference>
<dbReference type="EMBL" id="JALBGC010000006">
    <property type="protein sequence ID" value="MCI1189690.1"/>
    <property type="molecule type" value="Genomic_DNA"/>
</dbReference>
<gene>
    <name evidence="2" type="ORF">MON38_19890</name>
</gene>